<dbReference type="InterPro" id="IPR036259">
    <property type="entry name" value="MFS_trans_sf"/>
</dbReference>
<evidence type="ECO:0000313" key="3">
    <source>
        <dbReference type="Proteomes" id="UP000254387"/>
    </source>
</evidence>
<accession>A0A378B425</accession>
<reference evidence="2 3" key="1">
    <citation type="submission" date="2018-06" db="EMBL/GenBank/DDBJ databases">
        <authorList>
            <consortium name="Pathogen Informatics"/>
            <person name="Doyle S."/>
        </authorList>
    </citation>
    <scope>NUCLEOTIDE SEQUENCE [LARGE SCALE GENOMIC DNA]</scope>
    <source>
        <strain evidence="2 3">NCTC5053</strain>
    </source>
</reference>
<dbReference type="AlphaFoldDB" id="A0A378B425"/>
<feature type="transmembrane region" description="Helical" evidence="1">
    <location>
        <begin position="12"/>
        <end position="30"/>
    </location>
</feature>
<dbReference type="Proteomes" id="UP000254387">
    <property type="component" value="Unassembled WGS sequence"/>
</dbReference>
<keyword evidence="1" id="KW-0472">Membrane</keyword>
<proteinExistence type="predicted"/>
<sequence>MSRKAILTRYVLANPYIWLLSLCYVLVYVVRGRLTTGQSVYVGDARRRSGDR</sequence>
<evidence type="ECO:0000256" key="1">
    <source>
        <dbReference type="SAM" id="Phobius"/>
    </source>
</evidence>
<dbReference type="Gene3D" id="1.20.1250.20">
    <property type="entry name" value="MFS general substrate transporter like domains"/>
    <property type="match status" value="1"/>
</dbReference>
<evidence type="ECO:0000313" key="2">
    <source>
        <dbReference type="EMBL" id="STV29101.1"/>
    </source>
</evidence>
<keyword evidence="1" id="KW-0812">Transmembrane</keyword>
<keyword evidence="1" id="KW-1133">Transmembrane helix</keyword>
<name>A0A378B425_KLEPN</name>
<gene>
    <name evidence="2" type="primary">uhpC_2</name>
    <name evidence="2" type="ORF">NCTC5053_03404</name>
</gene>
<dbReference type="EMBL" id="UGMN01000004">
    <property type="protein sequence ID" value="STV29101.1"/>
    <property type="molecule type" value="Genomic_DNA"/>
</dbReference>
<protein>
    <submittedName>
        <fullName evidence="2">Regulatory protein UhpC</fullName>
    </submittedName>
</protein>
<organism evidence="2 3">
    <name type="scientific">Klebsiella pneumoniae</name>
    <dbReference type="NCBI Taxonomy" id="573"/>
    <lineage>
        <taxon>Bacteria</taxon>
        <taxon>Pseudomonadati</taxon>
        <taxon>Pseudomonadota</taxon>
        <taxon>Gammaproteobacteria</taxon>
        <taxon>Enterobacterales</taxon>
        <taxon>Enterobacteriaceae</taxon>
        <taxon>Klebsiella/Raoultella group</taxon>
        <taxon>Klebsiella</taxon>
        <taxon>Klebsiella pneumoniae complex</taxon>
    </lineage>
</organism>